<dbReference type="InterPro" id="IPR000629">
    <property type="entry name" value="RNA-helicase_DEAD-box_CS"/>
</dbReference>
<dbReference type="PROSITE" id="PS51192">
    <property type="entry name" value="HELICASE_ATP_BIND_1"/>
    <property type="match status" value="1"/>
</dbReference>
<name>A0AAD5KG16_9CRUS</name>
<feature type="compositionally biased region" description="Acidic residues" evidence="8">
    <location>
        <begin position="775"/>
        <end position="795"/>
    </location>
</feature>
<dbReference type="GO" id="GO:0003723">
    <property type="term" value="F:RNA binding"/>
    <property type="evidence" value="ECO:0007669"/>
    <property type="project" value="UniProtKB-UniRule"/>
</dbReference>
<keyword evidence="5 7" id="KW-0694">RNA-binding</keyword>
<keyword evidence="1 7" id="KW-0547">Nucleotide-binding</keyword>
<dbReference type="GO" id="GO:0003724">
    <property type="term" value="F:RNA helicase activity"/>
    <property type="evidence" value="ECO:0007669"/>
    <property type="project" value="UniProtKB-EC"/>
</dbReference>
<evidence type="ECO:0000256" key="5">
    <source>
        <dbReference type="ARBA" id="ARBA00022884"/>
    </source>
</evidence>
<dbReference type="AlphaFoldDB" id="A0AAD5KG16"/>
<dbReference type="InterPro" id="IPR014014">
    <property type="entry name" value="RNA_helicase_DEAD_Q_motif"/>
</dbReference>
<feature type="domain" description="Helicase ATP-binding" evidence="9">
    <location>
        <begin position="96"/>
        <end position="270"/>
    </location>
</feature>
<feature type="compositionally biased region" description="Acidic residues" evidence="8">
    <location>
        <begin position="713"/>
        <end position="728"/>
    </location>
</feature>
<dbReference type="CDD" id="cd18787">
    <property type="entry name" value="SF2_C_DEAD"/>
    <property type="match status" value="1"/>
</dbReference>
<dbReference type="PROSITE" id="PS51194">
    <property type="entry name" value="HELICASE_CTER"/>
    <property type="match status" value="1"/>
</dbReference>
<comment type="similarity">
    <text evidence="7">Belongs to the DEAD box helicase family.</text>
</comment>
<organism evidence="12 13">
    <name type="scientific">Daphnia sinensis</name>
    <dbReference type="NCBI Taxonomy" id="1820382"/>
    <lineage>
        <taxon>Eukaryota</taxon>
        <taxon>Metazoa</taxon>
        <taxon>Ecdysozoa</taxon>
        <taxon>Arthropoda</taxon>
        <taxon>Crustacea</taxon>
        <taxon>Branchiopoda</taxon>
        <taxon>Diplostraca</taxon>
        <taxon>Cladocera</taxon>
        <taxon>Anomopoda</taxon>
        <taxon>Daphniidae</taxon>
        <taxon>Daphnia</taxon>
        <taxon>Daphnia similis group</taxon>
    </lineage>
</organism>
<feature type="compositionally biased region" description="Basic residues" evidence="8">
    <location>
        <begin position="824"/>
        <end position="842"/>
    </location>
</feature>
<dbReference type="InterPro" id="IPR014001">
    <property type="entry name" value="Helicase_ATP-bd"/>
</dbReference>
<dbReference type="SMART" id="SM00490">
    <property type="entry name" value="HELICc"/>
    <property type="match status" value="1"/>
</dbReference>
<feature type="region of interest" description="Disordered" evidence="8">
    <location>
        <begin position="689"/>
        <end position="846"/>
    </location>
</feature>
<feature type="compositionally biased region" description="Basic and acidic residues" evidence="8">
    <location>
        <begin position="690"/>
        <end position="712"/>
    </location>
</feature>
<dbReference type="PROSITE" id="PS00039">
    <property type="entry name" value="DEAD_ATP_HELICASE"/>
    <property type="match status" value="1"/>
</dbReference>
<keyword evidence="2 7" id="KW-0378">Hydrolase</keyword>
<dbReference type="Gene3D" id="3.40.50.300">
    <property type="entry name" value="P-loop containing nucleotide triphosphate hydrolases"/>
    <property type="match status" value="2"/>
</dbReference>
<evidence type="ECO:0000256" key="6">
    <source>
        <dbReference type="PROSITE-ProRule" id="PRU00552"/>
    </source>
</evidence>
<accession>A0AAD5KG16</accession>
<dbReference type="GO" id="GO:0005524">
    <property type="term" value="F:ATP binding"/>
    <property type="evidence" value="ECO:0007669"/>
    <property type="project" value="UniProtKB-UniRule"/>
</dbReference>
<reference evidence="12 13" key="1">
    <citation type="submission" date="2022-05" db="EMBL/GenBank/DDBJ databases">
        <title>A multi-omics perspective on studying reproductive biology in Daphnia sinensis.</title>
        <authorList>
            <person name="Jia J."/>
        </authorList>
    </citation>
    <scope>NUCLEOTIDE SEQUENCE [LARGE SCALE GENOMIC DNA]</scope>
    <source>
        <strain evidence="12 13">WSL</strain>
    </source>
</reference>
<feature type="region of interest" description="Disordered" evidence="8">
    <location>
        <begin position="519"/>
        <end position="547"/>
    </location>
</feature>
<feature type="compositionally biased region" description="Basic and acidic residues" evidence="8">
    <location>
        <begin position="1"/>
        <end position="16"/>
    </location>
</feature>
<dbReference type="SUPFAM" id="SSF52540">
    <property type="entry name" value="P-loop containing nucleoside triphosphate hydrolases"/>
    <property type="match status" value="1"/>
</dbReference>
<dbReference type="EC" id="3.6.4.13" evidence="7"/>
<feature type="region of interest" description="Disordered" evidence="8">
    <location>
        <begin position="1"/>
        <end position="37"/>
    </location>
</feature>
<dbReference type="Pfam" id="PF00271">
    <property type="entry name" value="Helicase_C"/>
    <property type="match status" value="1"/>
</dbReference>
<evidence type="ECO:0000313" key="13">
    <source>
        <dbReference type="Proteomes" id="UP000820818"/>
    </source>
</evidence>
<dbReference type="Pfam" id="PF00270">
    <property type="entry name" value="DEAD"/>
    <property type="match status" value="1"/>
</dbReference>
<dbReference type="PANTHER" id="PTHR24031">
    <property type="entry name" value="RNA HELICASE"/>
    <property type="match status" value="1"/>
</dbReference>
<evidence type="ECO:0000256" key="4">
    <source>
        <dbReference type="ARBA" id="ARBA00022840"/>
    </source>
</evidence>
<feature type="compositionally biased region" description="Basic residues" evidence="8">
    <location>
        <begin position="24"/>
        <end position="37"/>
    </location>
</feature>
<evidence type="ECO:0000259" key="10">
    <source>
        <dbReference type="PROSITE" id="PS51194"/>
    </source>
</evidence>
<feature type="short sequence motif" description="Q motif" evidence="6">
    <location>
        <begin position="65"/>
        <end position="93"/>
    </location>
</feature>
<dbReference type="CDD" id="cd17941">
    <property type="entry name" value="DEADc_DDX10"/>
    <property type="match status" value="1"/>
</dbReference>
<dbReference type="EMBL" id="WJBH02000010">
    <property type="protein sequence ID" value="KAI9551361.1"/>
    <property type="molecule type" value="Genomic_DNA"/>
</dbReference>
<evidence type="ECO:0000256" key="2">
    <source>
        <dbReference type="ARBA" id="ARBA00022801"/>
    </source>
</evidence>
<keyword evidence="3 7" id="KW-0347">Helicase</keyword>
<evidence type="ECO:0000256" key="3">
    <source>
        <dbReference type="ARBA" id="ARBA00022806"/>
    </source>
</evidence>
<dbReference type="SMART" id="SM00487">
    <property type="entry name" value="DEXDc"/>
    <property type="match status" value="1"/>
</dbReference>
<evidence type="ECO:0000313" key="12">
    <source>
        <dbReference type="EMBL" id="KAI9551361.1"/>
    </source>
</evidence>
<dbReference type="InterPro" id="IPR011545">
    <property type="entry name" value="DEAD/DEAH_box_helicase_dom"/>
</dbReference>
<evidence type="ECO:0000259" key="9">
    <source>
        <dbReference type="PROSITE" id="PS51192"/>
    </source>
</evidence>
<comment type="caution">
    <text evidence="12">The sequence shown here is derived from an EMBL/GenBank/DDBJ whole genome shotgun (WGS) entry which is preliminary data.</text>
</comment>
<sequence>METEIKSPDSSTEKKKNSQGSQKTNKKKNFKGKLHPSRVKTSAIEQHEIKNLQIRYTAVETSAIQKFRDIPLSKKTLQGLKQNEYVTPTEVQKESIVLALRGMDVLGAAKTGSGKTLAFVIPVLERLYCLQWTRLDGLGALIITPTRELAYQIFETFRKVGMQHDFSAGLIIGGKDLNFERKRLDQCNIMICTPGRVLHHMDENPLFDCSNLQILVIDEADRCLDLGFQQTMNGIIENLPPKRQTLLFSATQTKSVKDLARLSLKDPVYVSVHEHAQYSTPESLRQSYIITPIQNKIDILWSFLRSHRKKKLIVFLTCCKQVRFIHQAFTRLRPGLPVLALYGTMHQMKRMSVYEEFCEKETAVLFATDIAARGLDFPNIDWVLQMDCPDDASSYIHRAGRTARYQKGGESLLMLLPSEEAMVEQLVQKKIPIQKIEVNPAKLFSIQRKLEAMLARDVELKQMAQRAFVTYAKSIFLMKDKSIFDVTAIDLNALARSLGLALAPRVRFLQKHLKATATAEPPQAPRMLKPNYDSTDNKAVGVESTEQKWRRNDLEAAYNFHAENEEQDSDSDDGIFKLKRKDHALPGVVESDEEIAVEKKKKEKILTKEKVAKRILAKKLKANKIVNFDDDGNRIYDASREKVSELGRNLEMEALMSVTGGIDLDEAKKAMEEEDKYDKELFRQRIKAKHREDRLKAKAERRLAHRVDKEEEKSVDDEEEDSEDEESIDGSVADIIDALPDPDRIYGSNQGDSDEDGDVYRGPPVAKKRTRLSESEDDDEDDEEDDSDDESEEEEKPIKRKMISKKRSQSSDDNDNQELPSPTKTKKKWVKKKPPKKQKPAKMNKFDTGLDLAMDEELALHILGSKN</sequence>
<dbReference type="PROSITE" id="PS51195">
    <property type="entry name" value="Q_MOTIF"/>
    <property type="match status" value="1"/>
</dbReference>
<dbReference type="InterPro" id="IPR025313">
    <property type="entry name" value="SPB4-like_CTE"/>
</dbReference>
<dbReference type="SMART" id="SM01178">
    <property type="entry name" value="DUF4217"/>
    <property type="match status" value="1"/>
</dbReference>
<dbReference type="Pfam" id="PF13959">
    <property type="entry name" value="CTE_SPB4"/>
    <property type="match status" value="1"/>
</dbReference>
<dbReference type="GO" id="GO:0016787">
    <property type="term" value="F:hydrolase activity"/>
    <property type="evidence" value="ECO:0007669"/>
    <property type="project" value="UniProtKB-KW"/>
</dbReference>
<evidence type="ECO:0000259" key="11">
    <source>
        <dbReference type="PROSITE" id="PS51195"/>
    </source>
</evidence>
<dbReference type="Proteomes" id="UP000820818">
    <property type="component" value="Linkage Group LG10"/>
</dbReference>
<evidence type="ECO:0000256" key="8">
    <source>
        <dbReference type="SAM" id="MobiDB-lite"/>
    </source>
</evidence>
<keyword evidence="4 7" id="KW-0067">ATP-binding</keyword>
<dbReference type="InterPro" id="IPR001650">
    <property type="entry name" value="Helicase_C-like"/>
</dbReference>
<protein>
    <recommendedName>
        <fullName evidence="7">ATP-dependent RNA helicase</fullName>
        <ecNumber evidence="7">3.6.4.13</ecNumber>
    </recommendedName>
</protein>
<comment type="domain">
    <text evidence="7">The Q motif is unique to and characteristic of the DEAD box family of RNA helicases and controls ATP binding and hydrolysis.</text>
</comment>
<keyword evidence="13" id="KW-1185">Reference proteome</keyword>
<dbReference type="InterPro" id="IPR027417">
    <property type="entry name" value="P-loop_NTPase"/>
</dbReference>
<comment type="function">
    <text evidence="7">RNA helicase.</text>
</comment>
<evidence type="ECO:0000256" key="7">
    <source>
        <dbReference type="RuleBase" id="RU365068"/>
    </source>
</evidence>
<evidence type="ECO:0000256" key="1">
    <source>
        <dbReference type="ARBA" id="ARBA00022741"/>
    </source>
</evidence>
<comment type="catalytic activity">
    <reaction evidence="7">
        <text>ATP + H2O = ADP + phosphate + H(+)</text>
        <dbReference type="Rhea" id="RHEA:13065"/>
        <dbReference type="ChEBI" id="CHEBI:15377"/>
        <dbReference type="ChEBI" id="CHEBI:15378"/>
        <dbReference type="ChEBI" id="CHEBI:30616"/>
        <dbReference type="ChEBI" id="CHEBI:43474"/>
        <dbReference type="ChEBI" id="CHEBI:456216"/>
        <dbReference type="EC" id="3.6.4.13"/>
    </reaction>
</comment>
<proteinExistence type="inferred from homology"/>
<feature type="domain" description="Helicase C-terminal" evidence="10">
    <location>
        <begin position="296"/>
        <end position="444"/>
    </location>
</feature>
<feature type="compositionally biased region" description="Basic residues" evidence="8">
    <location>
        <begin position="798"/>
        <end position="808"/>
    </location>
</feature>
<feature type="domain" description="DEAD-box RNA helicase Q" evidence="11">
    <location>
        <begin position="65"/>
        <end position="93"/>
    </location>
</feature>
<gene>
    <name evidence="12" type="ORF">GHT06_021694</name>
</gene>